<proteinExistence type="predicted"/>
<evidence type="ECO:0000313" key="1">
    <source>
        <dbReference type="Proteomes" id="UP000887580"/>
    </source>
</evidence>
<evidence type="ECO:0000313" key="2">
    <source>
        <dbReference type="WBParaSite" id="PS1159_v2.g18964.t1"/>
    </source>
</evidence>
<organism evidence="1 2">
    <name type="scientific">Panagrolaimus sp. PS1159</name>
    <dbReference type="NCBI Taxonomy" id="55785"/>
    <lineage>
        <taxon>Eukaryota</taxon>
        <taxon>Metazoa</taxon>
        <taxon>Ecdysozoa</taxon>
        <taxon>Nematoda</taxon>
        <taxon>Chromadorea</taxon>
        <taxon>Rhabditida</taxon>
        <taxon>Tylenchina</taxon>
        <taxon>Panagrolaimomorpha</taxon>
        <taxon>Panagrolaimoidea</taxon>
        <taxon>Panagrolaimidae</taxon>
        <taxon>Panagrolaimus</taxon>
    </lineage>
</organism>
<dbReference type="Proteomes" id="UP000887580">
    <property type="component" value="Unplaced"/>
</dbReference>
<reference evidence="2" key="1">
    <citation type="submission" date="2022-11" db="UniProtKB">
        <authorList>
            <consortium name="WormBaseParasite"/>
        </authorList>
    </citation>
    <scope>IDENTIFICATION</scope>
</reference>
<accession>A0AC35FNY6</accession>
<name>A0AC35FNY6_9BILA</name>
<dbReference type="WBParaSite" id="PS1159_v2.g18964.t1">
    <property type="protein sequence ID" value="PS1159_v2.g18964.t1"/>
    <property type="gene ID" value="PS1159_v2.g18964"/>
</dbReference>
<protein>
    <submittedName>
        <fullName evidence="2">Uncharacterized protein</fullName>
    </submittedName>
</protein>
<sequence length="762" mass="84657">MDPNNFFSAFLPQQFQIQQQQIPIEHLINNQHQQIFNNNIFGTTATNNNIMPTLTPIAAGIAPAATSCYVQTGPPPLLPTAGLAAAAVYSNNNNFGGNSLSTNITSSSFQSQIAAAAANSTSHLPFQQPQQPFLQISLSPSIPQPISVIIEGQQYLEFPSTNPGEQSQYIPLQLFLQPQNYISQSSSAEIYPQPIVAPAAAYNFSSNPPPQLLPQPMSLLPSPSTTQSSILNQTQNLSNLQQPKIVKMDTTIIGDTADAVATPTISPPTKKTRRTKSPQKQQRMSNENSKNRTPQTQSSLHNKPSISNNNSASTKTASKRNNKAAKKSAVNSTPNVTQSTPQPSTAGSSQASTSTPLNKPIPASSQPSTSPASNKRTLDGYFSPSSANTSANHKATAPTPAEEIDKSESPSPLEQRLQTRSTLNSRVSPTFDYKLTTEIIREIVPIILEVIPNAIINGIGPAYHECGSFLNLGFDEDTREIAYVWFFFSLSIMIGDKQKKELQTPEDYILEMWIKEIETKLHDADLVQDSVIRTQRGAQKLIFEHKTINAKVTLLFCAEDACKRSQLIRLYTRFHTRIVQVAYLYNNMIMSNPELHLFTNTPLCYMIIYFLQQTDRLEVIHQSSASALIENINLFQPPDYRTEDICHLISKDTKHKNDSVAFLTYEFAKFYNTFDYEKIIIDISQKQRRIWSKKDAENKKPIAVRCCFSGKNLAAQVSALCLSTFQKKMKEIIQAFEAEKEATVFSSDLEEFAKNFDAKSHK</sequence>